<evidence type="ECO:0000256" key="6">
    <source>
        <dbReference type="SAM" id="Phobius"/>
    </source>
</evidence>
<keyword evidence="3 6" id="KW-0812">Transmembrane</keyword>
<dbReference type="EMBL" id="CP001032">
    <property type="protein sequence ID" value="ACB76592.1"/>
    <property type="molecule type" value="Genomic_DNA"/>
</dbReference>
<dbReference type="Pfam" id="PF04277">
    <property type="entry name" value="OAD_gamma"/>
    <property type="match status" value="1"/>
</dbReference>
<gene>
    <name evidence="7" type="ordered locus">Oter_3313</name>
</gene>
<name>B1ZTD8_OPITP</name>
<evidence type="ECO:0000256" key="5">
    <source>
        <dbReference type="ARBA" id="ARBA00023136"/>
    </source>
</evidence>
<keyword evidence="5 6" id="KW-0472">Membrane</keyword>
<proteinExistence type="predicted"/>
<keyword evidence="2" id="KW-1003">Cell membrane</keyword>
<keyword evidence="8" id="KW-1185">Reference proteome</keyword>
<evidence type="ECO:0000256" key="1">
    <source>
        <dbReference type="ARBA" id="ARBA00004236"/>
    </source>
</evidence>
<dbReference type="KEGG" id="ote:Oter_3313"/>
<evidence type="ECO:0000256" key="3">
    <source>
        <dbReference type="ARBA" id="ARBA00022692"/>
    </source>
</evidence>
<accession>B1ZTD8</accession>
<comment type="subcellular location">
    <subcellularLocation>
        <location evidence="1">Cell membrane</location>
    </subcellularLocation>
</comment>
<evidence type="ECO:0000256" key="4">
    <source>
        <dbReference type="ARBA" id="ARBA00022989"/>
    </source>
</evidence>
<dbReference type="RefSeq" id="WP_012376121.1">
    <property type="nucleotide sequence ID" value="NC_010571.1"/>
</dbReference>
<protein>
    <submittedName>
        <fullName evidence="7">Sodium pump decarboxylase gamma subunit</fullName>
    </submittedName>
</protein>
<dbReference type="HOGENOM" id="CLU_1969590_0_0_0"/>
<keyword evidence="4 6" id="KW-1133">Transmembrane helix</keyword>
<evidence type="ECO:0000313" key="8">
    <source>
        <dbReference type="Proteomes" id="UP000007013"/>
    </source>
</evidence>
<evidence type="ECO:0000313" key="7">
    <source>
        <dbReference type="EMBL" id="ACB76592.1"/>
    </source>
</evidence>
<organism evidence="7 8">
    <name type="scientific">Opitutus terrae (strain DSM 11246 / JCM 15787 / PB90-1)</name>
    <dbReference type="NCBI Taxonomy" id="452637"/>
    <lineage>
        <taxon>Bacteria</taxon>
        <taxon>Pseudomonadati</taxon>
        <taxon>Verrucomicrobiota</taxon>
        <taxon>Opitutia</taxon>
        <taxon>Opitutales</taxon>
        <taxon>Opitutaceae</taxon>
        <taxon>Opitutus</taxon>
    </lineage>
</organism>
<dbReference type="GO" id="GO:0015081">
    <property type="term" value="F:sodium ion transmembrane transporter activity"/>
    <property type="evidence" value="ECO:0007669"/>
    <property type="project" value="InterPro"/>
</dbReference>
<dbReference type="AlphaFoldDB" id="B1ZTD8"/>
<dbReference type="GO" id="GO:0036376">
    <property type="term" value="P:sodium ion export across plasma membrane"/>
    <property type="evidence" value="ECO:0007669"/>
    <property type="project" value="InterPro"/>
</dbReference>
<reference evidence="7 8" key="1">
    <citation type="journal article" date="2011" name="J. Bacteriol.">
        <title>Genome sequence of the verrucomicrobium Opitutus terrae PB90-1, an abundant inhabitant of rice paddy soil ecosystems.</title>
        <authorList>
            <person name="van Passel M.W."/>
            <person name="Kant R."/>
            <person name="Palva A."/>
            <person name="Copeland A."/>
            <person name="Lucas S."/>
            <person name="Lapidus A."/>
            <person name="Glavina del Rio T."/>
            <person name="Pitluck S."/>
            <person name="Goltsman E."/>
            <person name="Clum A."/>
            <person name="Sun H."/>
            <person name="Schmutz J."/>
            <person name="Larimer F.W."/>
            <person name="Land M.L."/>
            <person name="Hauser L."/>
            <person name="Kyrpides N."/>
            <person name="Mikhailova N."/>
            <person name="Richardson P.P."/>
            <person name="Janssen P.H."/>
            <person name="de Vos W.M."/>
            <person name="Smidt H."/>
        </authorList>
    </citation>
    <scope>NUCLEOTIDE SEQUENCE [LARGE SCALE GENOMIC DNA]</scope>
    <source>
        <strain evidence="8">DSM 11246 / JCM 15787 / PB90-1</strain>
    </source>
</reference>
<sequence length="126" mass="13600">MALVPPAPQLATLPEYPSFGDSVAFQFNGLIVVFIALGTIWALMEITGRLFRRGQQTAVLPPTSRLGTSPVANDGRLPGEIVAAIVAAVAAEVERPHRIAAIMPVELTADWAREGRREIFASHKTR</sequence>
<dbReference type="STRING" id="452637.Oter_3313"/>
<feature type="transmembrane region" description="Helical" evidence="6">
    <location>
        <begin position="23"/>
        <end position="43"/>
    </location>
</feature>
<evidence type="ECO:0000256" key="2">
    <source>
        <dbReference type="ARBA" id="ARBA00022475"/>
    </source>
</evidence>
<dbReference type="GO" id="GO:0005886">
    <property type="term" value="C:plasma membrane"/>
    <property type="evidence" value="ECO:0007669"/>
    <property type="project" value="UniProtKB-SubCell"/>
</dbReference>
<dbReference type="InterPro" id="IPR005899">
    <property type="entry name" value="Na_pump_deCOase"/>
</dbReference>
<dbReference type="Proteomes" id="UP000007013">
    <property type="component" value="Chromosome"/>
</dbReference>